<proteinExistence type="predicted"/>
<reference evidence="1" key="1">
    <citation type="submission" date="2022-05" db="EMBL/GenBank/DDBJ databases">
        <title>Alysiella filiformis genome sequencing.</title>
        <authorList>
            <person name="Viehboeck T."/>
        </authorList>
    </citation>
    <scope>NUCLEOTIDE SEQUENCE</scope>
    <source>
        <strain evidence="1">DSM 2580</strain>
    </source>
</reference>
<protein>
    <recommendedName>
        <fullName evidence="3">HMA domain-containing protein</fullName>
    </recommendedName>
</protein>
<name>A0AAE9KZ45_9NEIS</name>
<dbReference type="Proteomes" id="UP001056819">
    <property type="component" value="Chromosome"/>
</dbReference>
<dbReference type="EMBL" id="CP097501">
    <property type="protein sequence ID" value="URD66951.1"/>
    <property type="molecule type" value="Genomic_DNA"/>
</dbReference>
<dbReference type="RefSeq" id="WP_027022541.1">
    <property type="nucleotide sequence ID" value="NZ_CP097501.1"/>
</dbReference>
<dbReference type="GO" id="GO:0046872">
    <property type="term" value="F:metal ion binding"/>
    <property type="evidence" value="ECO:0007669"/>
    <property type="project" value="InterPro"/>
</dbReference>
<sequence length="66" mass="7048">MAQSKIAVNGLKDKGDADKLVAQTEHIEGIRWINVNVEDSYVVVTHTDAFDEAVFKAAVAAAGFTA</sequence>
<evidence type="ECO:0000313" key="1">
    <source>
        <dbReference type="EMBL" id="URD66951.1"/>
    </source>
</evidence>
<dbReference type="SUPFAM" id="SSF55008">
    <property type="entry name" value="HMA, heavy metal-associated domain"/>
    <property type="match status" value="1"/>
</dbReference>
<dbReference type="AlphaFoldDB" id="A0AAE9KZ45"/>
<dbReference type="InterPro" id="IPR036163">
    <property type="entry name" value="HMA_dom_sf"/>
</dbReference>
<organism evidence="1 2">
    <name type="scientific">Conchiformibius steedae DSM 2580</name>
    <dbReference type="NCBI Taxonomy" id="1121352"/>
    <lineage>
        <taxon>Bacteria</taxon>
        <taxon>Pseudomonadati</taxon>
        <taxon>Pseudomonadota</taxon>
        <taxon>Betaproteobacteria</taxon>
        <taxon>Neisseriales</taxon>
        <taxon>Neisseriaceae</taxon>
        <taxon>Conchiformibius</taxon>
    </lineage>
</organism>
<accession>A0AAE9KZ45</accession>
<evidence type="ECO:0000313" key="2">
    <source>
        <dbReference type="Proteomes" id="UP001056819"/>
    </source>
</evidence>
<evidence type="ECO:0008006" key="3">
    <source>
        <dbReference type="Google" id="ProtNLM"/>
    </source>
</evidence>
<gene>
    <name evidence="1" type="ORF">LNQ82_06955</name>
</gene>